<dbReference type="GO" id="GO:0004555">
    <property type="term" value="F:alpha,alpha-trehalase activity"/>
    <property type="evidence" value="ECO:0007669"/>
    <property type="project" value="UniProtKB-EC"/>
</dbReference>
<reference evidence="3 4" key="1">
    <citation type="journal article" date="2013" name="BMC Genomics">
        <title>The miniature genome of a carnivorous plant Genlisea aurea contains a low number of genes and short non-coding sequences.</title>
        <authorList>
            <person name="Leushkin E.V."/>
            <person name="Sutormin R.A."/>
            <person name="Nabieva E.R."/>
            <person name="Penin A.A."/>
            <person name="Kondrashov A.S."/>
            <person name="Logacheva M.D."/>
        </authorList>
    </citation>
    <scope>NUCLEOTIDE SEQUENCE [LARGE SCALE GENOMIC DNA]</scope>
</reference>
<dbReference type="OrthoDB" id="3542292at2759"/>
<dbReference type="Proteomes" id="UP000015453">
    <property type="component" value="Unassembled WGS sequence"/>
</dbReference>
<dbReference type="InterPro" id="IPR008928">
    <property type="entry name" value="6-hairpin_glycosidase_sf"/>
</dbReference>
<keyword evidence="2" id="KW-0378">Hydrolase</keyword>
<dbReference type="PRINTS" id="PR00744">
    <property type="entry name" value="GLHYDRLASE37"/>
</dbReference>
<comment type="caution">
    <text evidence="3">The sequence shown here is derived from an EMBL/GenBank/DDBJ whole genome shotgun (WGS) entry which is preliminary data.</text>
</comment>
<comment type="catalytic activity">
    <reaction evidence="2">
        <text>alpha,alpha-trehalose + H2O = alpha-D-glucose + beta-D-glucose</text>
        <dbReference type="Rhea" id="RHEA:32675"/>
        <dbReference type="ChEBI" id="CHEBI:15377"/>
        <dbReference type="ChEBI" id="CHEBI:15903"/>
        <dbReference type="ChEBI" id="CHEBI:16551"/>
        <dbReference type="ChEBI" id="CHEBI:17925"/>
        <dbReference type="EC" id="3.2.1.28"/>
    </reaction>
</comment>
<organism evidence="3 4">
    <name type="scientific">Genlisea aurea</name>
    <dbReference type="NCBI Taxonomy" id="192259"/>
    <lineage>
        <taxon>Eukaryota</taxon>
        <taxon>Viridiplantae</taxon>
        <taxon>Streptophyta</taxon>
        <taxon>Embryophyta</taxon>
        <taxon>Tracheophyta</taxon>
        <taxon>Spermatophyta</taxon>
        <taxon>Magnoliopsida</taxon>
        <taxon>eudicotyledons</taxon>
        <taxon>Gunneridae</taxon>
        <taxon>Pentapetalae</taxon>
        <taxon>asterids</taxon>
        <taxon>lamiids</taxon>
        <taxon>Lamiales</taxon>
        <taxon>Lentibulariaceae</taxon>
        <taxon>Genlisea</taxon>
    </lineage>
</organism>
<evidence type="ECO:0000256" key="1">
    <source>
        <dbReference type="ARBA" id="ARBA00005615"/>
    </source>
</evidence>
<dbReference type="InterPro" id="IPR001661">
    <property type="entry name" value="Glyco_hydro_37"/>
</dbReference>
<evidence type="ECO:0000313" key="3">
    <source>
        <dbReference type="EMBL" id="EPS74727.1"/>
    </source>
</evidence>
<name>S8EP96_9LAMI</name>
<dbReference type="PANTHER" id="PTHR23403:SF1">
    <property type="entry name" value="TREHALASE"/>
    <property type="match status" value="1"/>
</dbReference>
<keyword evidence="2" id="KW-0326">Glycosidase</keyword>
<sequence length="425" mass="48453">TGEGSGPVVPAAPLVVFLQRVQQTALRSLGGGGADPKLYVDLPLKRTLAATFAAFEELPRNSSGCVAEDVLNSFIGEYLGGAEDGLEPVDPVDFTEEPEDFLPLVEDRKIREWALQVHRIWRDLTRKVSGRVIENPELYTLLPLDKPVVVPGSRFRESYYWDSYWIIRGLLASKMYETASGMVYNFISQIHKYGYVLNGSRAYYTNRSQPPLLSSMVVDIFRRTADTELVAKSLPALIQEHRFWTRGFHQVLVDVRGSVHKLSRYYAMWNDPRPESSTIDMETAAKLPDRRARRRLYREIASAAESGWDFSSRWMRNPPDLATLATTSIVPVDLNAFVLKMEMDIAFLANATGDEDTSERFRQHGEARRKAVDAVLWNGEMGQWLDYWLTTEAEEAEIHKWIPSGQNRNIYASNFVPLWLRTFYS</sequence>
<dbReference type="Gene3D" id="1.50.10.10">
    <property type="match status" value="1"/>
</dbReference>
<dbReference type="EMBL" id="AUSU01000003">
    <property type="protein sequence ID" value="EPS74727.1"/>
    <property type="molecule type" value="Genomic_DNA"/>
</dbReference>
<accession>S8EP96</accession>
<protein>
    <recommendedName>
        <fullName evidence="2">Trehalase</fullName>
        <ecNumber evidence="2">3.2.1.28</ecNumber>
    </recommendedName>
    <alternativeName>
        <fullName evidence="2">Alpha-trehalose glucohydrolase</fullName>
    </alternativeName>
</protein>
<evidence type="ECO:0000256" key="2">
    <source>
        <dbReference type="RuleBase" id="RU361180"/>
    </source>
</evidence>
<proteinExistence type="inferred from homology"/>
<dbReference type="GO" id="GO:0005993">
    <property type="term" value="P:trehalose catabolic process"/>
    <property type="evidence" value="ECO:0007669"/>
    <property type="project" value="TreeGrafter"/>
</dbReference>
<dbReference type="SUPFAM" id="SSF48208">
    <property type="entry name" value="Six-hairpin glycosidases"/>
    <property type="match status" value="1"/>
</dbReference>
<dbReference type="PANTHER" id="PTHR23403">
    <property type="entry name" value="TREHALASE"/>
    <property type="match status" value="1"/>
</dbReference>
<dbReference type="AlphaFoldDB" id="S8EP96"/>
<dbReference type="EC" id="3.2.1.28" evidence="2"/>
<dbReference type="InterPro" id="IPR012341">
    <property type="entry name" value="6hp_glycosidase-like_sf"/>
</dbReference>
<feature type="non-terminal residue" evidence="3">
    <location>
        <position position="1"/>
    </location>
</feature>
<keyword evidence="4" id="KW-1185">Reference proteome</keyword>
<comment type="similarity">
    <text evidence="1 2">Belongs to the glycosyl hydrolase 37 family.</text>
</comment>
<evidence type="ECO:0000313" key="4">
    <source>
        <dbReference type="Proteomes" id="UP000015453"/>
    </source>
</evidence>
<gene>
    <name evidence="3" type="ORF">M569_00029</name>
</gene>
<dbReference type="Pfam" id="PF01204">
    <property type="entry name" value="Trehalase"/>
    <property type="match status" value="1"/>
</dbReference>
<feature type="non-terminal residue" evidence="3">
    <location>
        <position position="425"/>
    </location>
</feature>